<keyword evidence="1" id="KW-0812">Transmembrane</keyword>
<proteinExistence type="predicted"/>
<keyword evidence="1" id="KW-1133">Transmembrane helix</keyword>
<evidence type="ECO:0000313" key="3">
    <source>
        <dbReference type="EMBL" id="ROO85261.1"/>
    </source>
</evidence>
<dbReference type="EMBL" id="RJKE01000001">
    <property type="protein sequence ID" value="ROO85261.1"/>
    <property type="molecule type" value="Genomic_DNA"/>
</dbReference>
<accession>A0A3N1CVD7</accession>
<sequence>MTDDFAKFDTVFTCGTLLFVAVGLLVALGGVRGVFSARSFARKAHRVPGVVSDVKTRMTGSGRSLRAANRPVLVFTTLEGRDITVESREPSDHGVGAEVEVFYDPANPTSATAGAPASGGFGPIIAGLIFAAFAFGMFYASGGPDVVGSWIGGSSECFVNDVPVDCGDLDW</sequence>
<keyword evidence="4" id="KW-1185">Reference proteome</keyword>
<gene>
    <name evidence="3" type="ORF">EDD29_2802</name>
</gene>
<name>A0A3N1CVD7_9ACTN</name>
<organism evidence="3 4">
    <name type="scientific">Actinocorallia herbida</name>
    <dbReference type="NCBI Taxonomy" id="58109"/>
    <lineage>
        <taxon>Bacteria</taxon>
        <taxon>Bacillati</taxon>
        <taxon>Actinomycetota</taxon>
        <taxon>Actinomycetes</taxon>
        <taxon>Streptosporangiales</taxon>
        <taxon>Thermomonosporaceae</taxon>
        <taxon>Actinocorallia</taxon>
    </lineage>
</organism>
<evidence type="ECO:0000259" key="2">
    <source>
        <dbReference type="Pfam" id="PF12158"/>
    </source>
</evidence>
<evidence type="ECO:0000313" key="4">
    <source>
        <dbReference type="Proteomes" id="UP000272400"/>
    </source>
</evidence>
<dbReference type="InterPro" id="IPR021994">
    <property type="entry name" value="DUF3592"/>
</dbReference>
<dbReference type="Pfam" id="PF12158">
    <property type="entry name" value="DUF3592"/>
    <property type="match status" value="1"/>
</dbReference>
<dbReference type="Proteomes" id="UP000272400">
    <property type="component" value="Unassembled WGS sequence"/>
</dbReference>
<feature type="domain" description="DUF3592" evidence="2">
    <location>
        <begin position="47"/>
        <end position="112"/>
    </location>
</feature>
<keyword evidence="1" id="KW-0472">Membrane</keyword>
<dbReference type="RefSeq" id="WP_123664787.1">
    <property type="nucleotide sequence ID" value="NZ_RJKE01000001.1"/>
</dbReference>
<reference evidence="3 4" key="1">
    <citation type="submission" date="2018-11" db="EMBL/GenBank/DDBJ databases">
        <title>Sequencing the genomes of 1000 actinobacteria strains.</title>
        <authorList>
            <person name="Klenk H.-P."/>
        </authorList>
    </citation>
    <scope>NUCLEOTIDE SEQUENCE [LARGE SCALE GENOMIC DNA]</scope>
    <source>
        <strain evidence="3 4">DSM 44254</strain>
    </source>
</reference>
<feature type="transmembrane region" description="Helical" evidence="1">
    <location>
        <begin position="15"/>
        <end position="35"/>
    </location>
</feature>
<dbReference type="AlphaFoldDB" id="A0A3N1CVD7"/>
<dbReference type="OrthoDB" id="3536775at2"/>
<comment type="caution">
    <text evidence="3">The sequence shown here is derived from an EMBL/GenBank/DDBJ whole genome shotgun (WGS) entry which is preliminary data.</text>
</comment>
<evidence type="ECO:0000256" key="1">
    <source>
        <dbReference type="SAM" id="Phobius"/>
    </source>
</evidence>
<protein>
    <submittedName>
        <fullName evidence="3">Uncharacterized protein DUF3592</fullName>
    </submittedName>
</protein>
<feature type="transmembrane region" description="Helical" evidence="1">
    <location>
        <begin position="120"/>
        <end position="140"/>
    </location>
</feature>